<accession>A0A0A8Y6B3</accession>
<sequence length="19" mass="2235">MLVRSSTYTSVMLAYFTYT</sequence>
<dbReference type="AlphaFoldDB" id="A0A0A8Y6B3"/>
<name>A0A0A8Y6B3_ARUDO</name>
<organism evidence="1">
    <name type="scientific">Arundo donax</name>
    <name type="common">Giant reed</name>
    <name type="synonym">Donax arundinaceus</name>
    <dbReference type="NCBI Taxonomy" id="35708"/>
    <lineage>
        <taxon>Eukaryota</taxon>
        <taxon>Viridiplantae</taxon>
        <taxon>Streptophyta</taxon>
        <taxon>Embryophyta</taxon>
        <taxon>Tracheophyta</taxon>
        <taxon>Spermatophyta</taxon>
        <taxon>Magnoliopsida</taxon>
        <taxon>Liliopsida</taxon>
        <taxon>Poales</taxon>
        <taxon>Poaceae</taxon>
        <taxon>PACMAD clade</taxon>
        <taxon>Arundinoideae</taxon>
        <taxon>Arundineae</taxon>
        <taxon>Arundo</taxon>
    </lineage>
</organism>
<evidence type="ECO:0000313" key="1">
    <source>
        <dbReference type="EMBL" id="JAD20568.1"/>
    </source>
</evidence>
<proteinExistence type="predicted"/>
<reference evidence="1" key="2">
    <citation type="journal article" date="2015" name="Data Brief">
        <title>Shoot transcriptome of the giant reed, Arundo donax.</title>
        <authorList>
            <person name="Barrero R.A."/>
            <person name="Guerrero F.D."/>
            <person name="Moolhuijzen P."/>
            <person name="Goolsby J.A."/>
            <person name="Tidwell J."/>
            <person name="Bellgard S.E."/>
            <person name="Bellgard M.I."/>
        </authorList>
    </citation>
    <scope>NUCLEOTIDE SEQUENCE</scope>
    <source>
        <tissue evidence="1">Shoot tissue taken approximately 20 cm above the soil surface</tissue>
    </source>
</reference>
<protein>
    <submittedName>
        <fullName evidence="1">Uncharacterized protein</fullName>
    </submittedName>
</protein>
<dbReference type="EMBL" id="GBRH01277327">
    <property type="protein sequence ID" value="JAD20568.1"/>
    <property type="molecule type" value="Transcribed_RNA"/>
</dbReference>
<reference evidence="1" key="1">
    <citation type="submission" date="2014-09" db="EMBL/GenBank/DDBJ databases">
        <authorList>
            <person name="Magalhaes I.L.F."/>
            <person name="Oliveira U."/>
            <person name="Santos F.R."/>
            <person name="Vidigal T.H.D.A."/>
            <person name="Brescovit A.D."/>
            <person name="Santos A.J."/>
        </authorList>
    </citation>
    <scope>NUCLEOTIDE SEQUENCE</scope>
    <source>
        <tissue evidence="1">Shoot tissue taken approximately 20 cm above the soil surface</tissue>
    </source>
</reference>